<keyword evidence="7" id="KW-0460">Magnesium</keyword>
<dbReference type="InterPro" id="IPR050951">
    <property type="entry name" value="Retrovirus_Pol_polyprotein"/>
</dbReference>
<accession>A0A4Y2UIX2</accession>
<dbReference type="GO" id="GO:0006508">
    <property type="term" value="P:proteolysis"/>
    <property type="evidence" value="ECO:0007669"/>
    <property type="project" value="InterPro"/>
</dbReference>
<dbReference type="CDD" id="cd01647">
    <property type="entry name" value="RT_LTR"/>
    <property type="match status" value="1"/>
</dbReference>
<evidence type="ECO:0000256" key="12">
    <source>
        <dbReference type="SAM" id="MobiDB-lite"/>
    </source>
</evidence>
<dbReference type="InterPro" id="IPR001969">
    <property type="entry name" value="Aspartic_peptidase_AS"/>
</dbReference>
<keyword evidence="3" id="KW-0548">Nucleotidyltransferase</keyword>
<dbReference type="InterPro" id="IPR000477">
    <property type="entry name" value="RT_dom"/>
</dbReference>
<evidence type="ECO:0000256" key="10">
    <source>
        <dbReference type="ARBA" id="ARBA00022918"/>
    </source>
</evidence>
<feature type="compositionally biased region" description="Polar residues" evidence="12">
    <location>
        <begin position="179"/>
        <end position="203"/>
    </location>
</feature>
<comment type="caution">
    <text evidence="15">The sequence shown here is derived from an EMBL/GenBank/DDBJ whole genome shotgun (WGS) entry which is preliminary data.</text>
</comment>
<keyword evidence="2" id="KW-0808">Transferase</keyword>
<proteinExistence type="predicted"/>
<evidence type="ECO:0000256" key="3">
    <source>
        <dbReference type="ARBA" id="ARBA00022695"/>
    </source>
</evidence>
<dbReference type="Gene3D" id="2.40.70.10">
    <property type="entry name" value="Acid Proteases"/>
    <property type="match status" value="1"/>
</dbReference>
<name>A0A4Y2UIX2_ARAVE</name>
<organism evidence="15 16">
    <name type="scientific">Araneus ventricosus</name>
    <name type="common">Orbweaver spider</name>
    <name type="synonym">Epeira ventricosa</name>
    <dbReference type="NCBI Taxonomy" id="182803"/>
    <lineage>
        <taxon>Eukaryota</taxon>
        <taxon>Metazoa</taxon>
        <taxon>Ecdysozoa</taxon>
        <taxon>Arthropoda</taxon>
        <taxon>Chelicerata</taxon>
        <taxon>Arachnida</taxon>
        <taxon>Araneae</taxon>
        <taxon>Araneomorphae</taxon>
        <taxon>Entelegynae</taxon>
        <taxon>Araneoidea</taxon>
        <taxon>Araneidae</taxon>
        <taxon>Araneus</taxon>
    </lineage>
</organism>
<evidence type="ECO:0000256" key="7">
    <source>
        <dbReference type="ARBA" id="ARBA00022842"/>
    </source>
</evidence>
<keyword evidence="10" id="KW-0695">RNA-directed DNA polymerase</keyword>
<evidence type="ECO:0000256" key="6">
    <source>
        <dbReference type="ARBA" id="ARBA00022801"/>
    </source>
</evidence>
<feature type="domain" description="Integrase catalytic" evidence="14">
    <location>
        <begin position="654"/>
        <end position="820"/>
    </location>
</feature>
<dbReference type="PROSITE" id="PS00141">
    <property type="entry name" value="ASP_PROTEASE"/>
    <property type="match status" value="1"/>
</dbReference>
<evidence type="ECO:0000259" key="13">
    <source>
        <dbReference type="PROSITE" id="PS50878"/>
    </source>
</evidence>
<keyword evidence="6" id="KW-0378">Hydrolase</keyword>
<dbReference type="CDD" id="cd09274">
    <property type="entry name" value="RNase_HI_RT_Ty3"/>
    <property type="match status" value="1"/>
</dbReference>
<dbReference type="GO" id="GO:0015074">
    <property type="term" value="P:DNA integration"/>
    <property type="evidence" value="ECO:0007669"/>
    <property type="project" value="UniProtKB-KW"/>
</dbReference>
<feature type="region of interest" description="Disordered" evidence="12">
    <location>
        <begin position="178"/>
        <end position="250"/>
    </location>
</feature>
<dbReference type="OrthoDB" id="6427440at2759"/>
<evidence type="ECO:0000256" key="1">
    <source>
        <dbReference type="ARBA" id="ARBA00012493"/>
    </source>
</evidence>
<dbReference type="CDD" id="cd00303">
    <property type="entry name" value="retropepsin_like"/>
    <property type="match status" value="1"/>
</dbReference>
<keyword evidence="11" id="KW-0511">Multifunctional enzyme</keyword>
<dbReference type="Proteomes" id="UP000499080">
    <property type="component" value="Unassembled WGS sequence"/>
</dbReference>
<dbReference type="PROSITE" id="PS50878">
    <property type="entry name" value="RT_POL"/>
    <property type="match status" value="1"/>
</dbReference>
<evidence type="ECO:0000313" key="16">
    <source>
        <dbReference type="Proteomes" id="UP000499080"/>
    </source>
</evidence>
<evidence type="ECO:0000256" key="5">
    <source>
        <dbReference type="ARBA" id="ARBA00022759"/>
    </source>
</evidence>
<protein>
    <recommendedName>
        <fullName evidence="1">RNA-directed DNA polymerase</fullName>
        <ecNumber evidence="1">2.7.7.49</ecNumber>
    </recommendedName>
</protein>
<feature type="domain" description="Reverse transcriptase" evidence="13">
    <location>
        <begin position="221"/>
        <end position="576"/>
    </location>
</feature>
<keyword evidence="9" id="KW-0229">DNA integration</keyword>
<dbReference type="FunFam" id="3.10.20.370:FF:000001">
    <property type="entry name" value="Retrovirus-related Pol polyprotein from transposon 17.6-like protein"/>
    <property type="match status" value="1"/>
</dbReference>
<keyword evidence="4" id="KW-0540">Nuclease</keyword>
<sequence>MNDKTSAKPDESGIVMQATNSVNIIPFDPNNSMNVNSWLKYFNDKCQEHNLDDKWKLNNITAYLKNNALTEYVNSYDTIKTWEEFISFLTERYISPNLVNLSDFTSKSFKEGDDITLYFQEKLKIGRQLNLATSMILEGLSDGLPVNLRQLLAIHSPNNPTEWLTTASKLIKIQKSDENQINSSHSATQNLKTNSVNGNQWQPRNFRPHNFTPRQNFRPNNFQPNSPPRQNFRQNNNYQTPPPRQAFRPFSNANTHFQEKLPPSACWLCTKQGIANAYHWIQTCPFGLSSGQLLSPNPAPPNFDPPKEENQQCQLPTVSGYYKRKPLPCVLDTGSTISLIPRDLVTKNHLKMINAQDIVVQQTRGAISLTKTCTFSLKIGTINKNVTMYVLDHTLPYIILGMPELSKYDITIDCSKQKICQNGKNLNKSQNNKNHSNDKDKQNVSLHISECKQINSHCSQTTEDQVNPPQSVTENKYTEKLAFCTNFGLYEWCRLPFGIKVAPAIFNRLIRRILTKYKIDFACNYFDDIIVYSSSELEHWKHLKTIFEICEKENIKLKLSKCVFAQTKISFLGYEIEQGKVSPNNANIETIKKLQPPTNVKELQRFLGSVNVYNKFIPQYAKLRYPLNQLLKKDVKFNWTNECQDAFDKLKETLTTKPVLNLYNPDVTCHVFVDASQKSVGAVLKQPDASDILHPIAYHSRTLRDYEKNYAITELECLAIVDALVKFYYYLHGQKFVIHTDHAALVWLKNVKNLRAHHPQTNGKVERVNQSLVTRLKCKVNSTSTKVPWTKLLESVTNEYNLTPHSITKYPPAYLLLSTLPYDSPIGQNSYYEPDNEARNLALQRTIDYHNKNKIRYDARFVDKKFNPGDLVVYEEFHYPNTRKLTPPFSGPYEVIKQCSEVTYEINKPNPLT</sequence>
<dbReference type="InterPro" id="IPR043502">
    <property type="entry name" value="DNA/RNA_pol_sf"/>
</dbReference>
<dbReference type="GO" id="GO:0004190">
    <property type="term" value="F:aspartic-type endopeptidase activity"/>
    <property type="evidence" value="ECO:0007669"/>
    <property type="project" value="InterPro"/>
</dbReference>
<evidence type="ECO:0000256" key="9">
    <source>
        <dbReference type="ARBA" id="ARBA00022908"/>
    </source>
</evidence>
<evidence type="ECO:0000256" key="4">
    <source>
        <dbReference type="ARBA" id="ARBA00022722"/>
    </source>
</evidence>
<keyword evidence="5" id="KW-0255">Endonuclease</keyword>
<dbReference type="SUPFAM" id="SSF56672">
    <property type="entry name" value="DNA/RNA polymerases"/>
    <property type="match status" value="1"/>
</dbReference>
<dbReference type="EC" id="2.7.7.49" evidence="1"/>
<dbReference type="PANTHER" id="PTHR37984:SF5">
    <property type="entry name" value="PROTEIN NYNRIN-LIKE"/>
    <property type="match status" value="1"/>
</dbReference>
<dbReference type="InterPro" id="IPR043128">
    <property type="entry name" value="Rev_trsase/Diguanyl_cyclase"/>
</dbReference>
<dbReference type="GO" id="GO:0004519">
    <property type="term" value="F:endonuclease activity"/>
    <property type="evidence" value="ECO:0007669"/>
    <property type="project" value="UniProtKB-KW"/>
</dbReference>
<keyword evidence="8" id="KW-0694">RNA-binding</keyword>
<dbReference type="GO" id="GO:0003964">
    <property type="term" value="F:RNA-directed DNA polymerase activity"/>
    <property type="evidence" value="ECO:0007669"/>
    <property type="project" value="UniProtKB-KW"/>
</dbReference>
<dbReference type="PANTHER" id="PTHR37984">
    <property type="entry name" value="PROTEIN CBG26694"/>
    <property type="match status" value="1"/>
</dbReference>
<feature type="compositionally biased region" description="Polar residues" evidence="12">
    <location>
        <begin position="212"/>
        <end position="239"/>
    </location>
</feature>
<dbReference type="GO" id="GO:0003723">
    <property type="term" value="F:RNA binding"/>
    <property type="evidence" value="ECO:0007669"/>
    <property type="project" value="UniProtKB-KW"/>
</dbReference>
<dbReference type="InterPro" id="IPR036397">
    <property type="entry name" value="RNaseH_sf"/>
</dbReference>
<gene>
    <name evidence="15" type="primary">pol_2248</name>
    <name evidence="15" type="ORF">AVEN_80956_1</name>
</gene>
<dbReference type="PROSITE" id="PS50994">
    <property type="entry name" value="INTEGRASE"/>
    <property type="match status" value="1"/>
</dbReference>
<dbReference type="InterPro" id="IPR021109">
    <property type="entry name" value="Peptidase_aspartic_dom_sf"/>
</dbReference>
<dbReference type="InterPro" id="IPR041577">
    <property type="entry name" value="RT_RNaseH_2"/>
</dbReference>
<reference evidence="15 16" key="1">
    <citation type="journal article" date="2019" name="Sci. Rep.">
        <title>Orb-weaving spider Araneus ventricosus genome elucidates the spidroin gene catalogue.</title>
        <authorList>
            <person name="Kono N."/>
            <person name="Nakamura H."/>
            <person name="Ohtoshi R."/>
            <person name="Moran D.A.P."/>
            <person name="Shinohara A."/>
            <person name="Yoshida Y."/>
            <person name="Fujiwara M."/>
            <person name="Mori M."/>
            <person name="Tomita M."/>
            <person name="Arakawa K."/>
        </authorList>
    </citation>
    <scope>NUCLEOTIDE SEQUENCE [LARGE SCALE GENOMIC DNA]</scope>
</reference>
<dbReference type="Gene3D" id="3.30.70.270">
    <property type="match status" value="2"/>
</dbReference>
<keyword evidence="16" id="KW-1185">Reference proteome</keyword>
<dbReference type="FunFam" id="3.30.70.270:FF:000020">
    <property type="entry name" value="Transposon Tf2-6 polyprotein-like Protein"/>
    <property type="match status" value="1"/>
</dbReference>
<evidence type="ECO:0000256" key="2">
    <source>
        <dbReference type="ARBA" id="ARBA00022679"/>
    </source>
</evidence>
<evidence type="ECO:0000256" key="8">
    <source>
        <dbReference type="ARBA" id="ARBA00022884"/>
    </source>
</evidence>
<evidence type="ECO:0000313" key="15">
    <source>
        <dbReference type="EMBL" id="GBO12563.1"/>
    </source>
</evidence>
<dbReference type="SUPFAM" id="SSF50630">
    <property type="entry name" value="Acid proteases"/>
    <property type="match status" value="1"/>
</dbReference>
<dbReference type="EMBL" id="BGPR01037061">
    <property type="protein sequence ID" value="GBO12563.1"/>
    <property type="molecule type" value="Genomic_DNA"/>
</dbReference>
<dbReference type="Pfam" id="PF13650">
    <property type="entry name" value="Asp_protease_2"/>
    <property type="match status" value="1"/>
</dbReference>
<dbReference type="Pfam" id="PF17919">
    <property type="entry name" value="RT_RNaseH_2"/>
    <property type="match status" value="1"/>
</dbReference>
<evidence type="ECO:0000256" key="11">
    <source>
        <dbReference type="ARBA" id="ARBA00023268"/>
    </source>
</evidence>
<dbReference type="AlphaFoldDB" id="A0A4Y2UIX2"/>
<dbReference type="Pfam" id="PF00078">
    <property type="entry name" value="RVT_1"/>
    <property type="match status" value="1"/>
</dbReference>
<dbReference type="Gene3D" id="3.30.420.10">
    <property type="entry name" value="Ribonuclease H-like superfamily/Ribonuclease H"/>
    <property type="match status" value="1"/>
</dbReference>
<evidence type="ECO:0000259" key="14">
    <source>
        <dbReference type="PROSITE" id="PS50994"/>
    </source>
</evidence>
<dbReference type="FunFam" id="3.30.70.270:FF:000003">
    <property type="entry name" value="Transposon Ty3-G Gag-Pol polyprotein"/>
    <property type="match status" value="1"/>
</dbReference>
<dbReference type="InterPro" id="IPR001584">
    <property type="entry name" value="Integrase_cat-core"/>
</dbReference>